<feature type="compositionally biased region" description="Low complexity" evidence="1">
    <location>
        <begin position="665"/>
        <end position="674"/>
    </location>
</feature>
<comment type="caution">
    <text evidence="2">The sequence shown here is derived from an EMBL/GenBank/DDBJ whole genome shotgun (WGS) entry which is preliminary data.</text>
</comment>
<organism evidence="2">
    <name type="scientific">marine sediment metagenome</name>
    <dbReference type="NCBI Taxonomy" id="412755"/>
    <lineage>
        <taxon>unclassified sequences</taxon>
        <taxon>metagenomes</taxon>
        <taxon>ecological metagenomes</taxon>
    </lineage>
</organism>
<evidence type="ECO:0008006" key="3">
    <source>
        <dbReference type="Google" id="ProtNLM"/>
    </source>
</evidence>
<protein>
    <recommendedName>
        <fullName evidence="3">Portal protein</fullName>
    </recommendedName>
</protein>
<reference evidence="2" key="1">
    <citation type="journal article" date="2015" name="Nature">
        <title>Complex archaea that bridge the gap between prokaryotes and eukaryotes.</title>
        <authorList>
            <person name="Spang A."/>
            <person name="Saw J.H."/>
            <person name="Jorgensen S.L."/>
            <person name="Zaremba-Niedzwiedzka K."/>
            <person name="Martijn J."/>
            <person name="Lind A.E."/>
            <person name="van Eijk R."/>
            <person name="Schleper C."/>
            <person name="Guy L."/>
            <person name="Ettema T.J."/>
        </authorList>
    </citation>
    <scope>NUCLEOTIDE SEQUENCE</scope>
</reference>
<proteinExistence type="predicted"/>
<dbReference type="EMBL" id="LAZR01000254">
    <property type="protein sequence ID" value="KKN79025.1"/>
    <property type="molecule type" value="Genomic_DNA"/>
</dbReference>
<accession>A0A0F9TCQ2</accession>
<name>A0A0F9TCQ2_9ZZZZ</name>
<evidence type="ECO:0000256" key="1">
    <source>
        <dbReference type="SAM" id="MobiDB-lite"/>
    </source>
</evidence>
<feature type="compositionally biased region" description="Pro residues" evidence="1">
    <location>
        <begin position="675"/>
        <end position="684"/>
    </location>
</feature>
<dbReference type="AlphaFoldDB" id="A0A0F9TCQ2"/>
<dbReference type="InterPro" id="IPR056909">
    <property type="entry name" value="SU10_portal"/>
</dbReference>
<evidence type="ECO:0000313" key="2">
    <source>
        <dbReference type="EMBL" id="KKN79025.1"/>
    </source>
</evidence>
<feature type="region of interest" description="Disordered" evidence="1">
    <location>
        <begin position="665"/>
        <end position="706"/>
    </location>
</feature>
<dbReference type="Pfam" id="PF23899">
    <property type="entry name" value="SU10_portal"/>
    <property type="match status" value="1"/>
</dbReference>
<sequence length="706" mass="80660">MANIEGPRDSVQKIKFTGDQKDKLRHYLQQELSVTEGERSRLLDKCKSWAKQANSRRQRTDLKARDSNIDMPLTRQRMMQNSARLLNPIFQQDVLFIAKPRNPVVEDMARAVEKLNDYISDNIPYRSLCGEWIEQFQTFPFGVVKTPFIQETERIIRWKELTGYADEETGEEFGPLDEYNIRKLDKQKVTLRKLKDKTEKYYLEVDEEVPVRVGAFPEVVPFEDFIVPMSTVDVRTADWVIHRIWMTKPTIKSRIRTKVYDKKDGDQDIMDALGEPAADRERLLTLTERRDRDLELDDTAKQYEICEAYLKWTPNEEEEPVEIIVTFEKSSMVILRAIYNFYHAYKRPFVAHQYETVLGSIFGVPLTFILEPLHVARSASVNQRLDAASLAISKVVIVPPGSDLKNLDVGVWRGTFLEGSIKKDELHDISLENKFTQLPELEAQLEREADKLAGLSDYSFGQEQIDRPTATGQIQIIEESKQPQYIMLERFRVALAEVSKHCLARYRQFYPEGLQFYTMQEDPEGIQLVEQFFQWPDGAIERDVIIETKVSSSSMSKQLRKQELTALLDKLIPYFDKLMQMAQVATDPMNPSAIIAAKLMNGLYVAMDNMLTEFEVGKKDTLNPELINEIEVYKQIQQAMQQMQQQIAQLGNQNQQLQAANAQLQAGAGQGQPMAGPPGPPPGVQGPMPMGAGPQGQGGAPSPVQQ</sequence>
<gene>
    <name evidence="2" type="ORF">LCGC14_0345010</name>
</gene>